<evidence type="ECO:0000259" key="9">
    <source>
        <dbReference type="PROSITE" id="PS50090"/>
    </source>
</evidence>
<keyword evidence="3" id="KW-0805">Transcription regulation</keyword>
<dbReference type="InterPro" id="IPR051953">
    <property type="entry name" value="Plant_SW-associated_TFs"/>
</dbReference>
<dbReference type="PANTHER" id="PTHR47997:SF11">
    <property type="entry name" value="TRANSCRIPTION FACTOR LAF1"/>
    <property type="match status" value="1"/>
</dbReference>
<evidence type="ECO:0000256" key="8">
    <source>
        <dbReference type="SAM" id="MobiDB-lite"/>
    </source>
</evidence>
<feature type="domain" description="HTH myb-type" evidence="10">
    <location>
        <begin position="10"/>
        <end position="62"/>
    </location>
</feature>
<feature type="compositionally biased region" description="Basic and acidic residues" evidence="8">
    <location>
        <begin position="119"/>
        <end position="135"/>
    </location>
</feature>
<feature type="domain" description="Myb-like" evidence="9">
    <location>
        <begin position="10"/>
        <end position="62"/>
    </location>
</feature>
<dbReference type="GO" id="GO:0003677">
    <property type="term" value="F:DNA binding"/>
    <property type="evidence" value="ECO:0007669"/>
    <property type="project" value="UniProtKB-KW"/>
</dbReference>
<feature type="domain" description="HTH myb-type" evidence="10">
    <location>
        <begin position="63"/>
        <end position="117"/>
    </location>
</feature>
<protein>
    <submittedName>
        <fullName evidence="11">Uncharacterized protein</fullName>
    </submittedName>
</protein>
<keyword evidence="5" id="KW-0010">Activator</keyword>
<dbReference type="PANTHER" id="PTHR47997">
    <property type="entry name" value="MYB DOMAIN PROTEIN 55"/>
    <property type="match status" value="1"/>
</dbReference>
<dbReference type="Pfam" id="PF00249">
    <property type="entry name" value="Myb_DNA-binding"/>
    <property type="match status" value="2"/>
</dbReference>
<dbReference type="GO" id="GO:0045893">
    <property type="term" value="P:positive regulation of DNA-templated transcription"/>
    <property type="evidence" value="ECO:0007669"/>
    <property type="project" value="UniProtKB-ARBA"/>
</dbReference>
<evidence type="ECO:0000256" key="4">
    <source>
        <dbReference type="ARBA" id="ARBA00023125"/>
    </source>
</evidence>
<gene>
    <name evidence="11" type="ORF">ZIOFF_001938</name>
</gene>
<evidence type="ECO:0000256" key="2">
    <source>
        <dbReference type="ARBA" id="ARBA00022737"/>
    </source>
</evidence>
<keyword evidence="12" id="KW-1185">Reference proteome</keyword>
<evidence type="ECO:0000313" key="11">
    <source>
        <dbReference type="EMBL" id="KAG6536862.1"/>
    </source>
</evidence>
<dbReference type="InterPro" id="IPR001005">
    <property type="entry name" value="SANT/Myb"/>
</dbReference>
<dbReference type="FunFam" id="1.10.10.60:FF:000077">
    <property type="entry name" value="MYB transcription factor"/>
    <property type="match status" value="1"/>
</dbReference>
<dbReference type="PROSITE" id="PS51294">
    <property type="entry name" value="HTH_MYB"/>
    <property type="match status" value="2"/>
</dbReference>
<keyword evidence="6" id="KW-0804">Transcription</keyword>
<reference evidence="11 12" key="1">
    <citation type="submission" date="2020-08" db="EMBL/GenBank/DDBJ databases">
        <title>Plant Genome Project.</title>
        <authorList>
            <person name="Zhang R.-G."/>
        </authorList>
    </citation>
    <scope>NUCLEOTIDE SEQUENCE [LARGE SCALE GENOMIC DNA]</scope>
    <source>
        <tissue evidence="11">Rhizome</tissue>
    </source>
</reference>
<evidence type="ECO:0000256" key="7">
    <source>
        <dbReference type="ARBA" id="ARBA00023242"/>
    </source>
</evidence>
<keyword evidence="4" id="KW-0238">DNA-binding</keyword>
<feature type="domain" description="Myb-like" evidence="9">
    <location>
        <begin position="63"/>
        <end position="113"/>
    </location>
</feature>
<dbReference type="GO" id="GO:0005634">
    <property type="term" value="C:nucleus"/>
    <property type="evidence" value="ECO:0007669"/>
    <property type="project" value="UniProtKB-SubCell"/>
</dbReference>
<name>A0A8J5HZ98_ZINOF</name>
<dbReference type="AlphaFoldDB" id="A0A8J5HZ98"/>
<organism evidence="11 12">
    <name type="scientific">Zingiber officinale</name>
    <name type="common">Ginger</name>
    <name type="synonym">Amomum zingiber</name>
    <dbReference type="NCBI Taxonomy" id="94328"/>
    <lineage>
        <taxon>Eukaryota</taxon>
        <taxon>Viridiplantae</taxon>
        <taxon>Streptophyta</taxon>
        <taxon>Embryophyta</taxon>
        <taxon>Tracheophyta</taxon>
        <taxon>Spermatophyta</taxon>
        <taxon>Magnoliopsida</taxon>
        <taxon>Liliopsida</taxon>
        <taxon>Zingiberales</taxon>
        <taxon>Zingiberaceae</taxon>
        <taxon>Zingiber</taxon>
    </lineage>
</organism>
<evidence type="ECO:0000256" key="1">
    <source>
        <dbReference type="ARBA" id="ARBA00004123"/>
    </source>
</evidence>
<dbReference type="OrthoDB" id="2143914at2759"/>
<dbReference type="CDD" id="cd00167">
    <property type="entry name" value="SANT"/>
    <property type="match status" value="2"/>
</dbReference>
<feature type="region of interest" description="Disordered" evidence="8">
    <location>
        <begin position="116"/>
        <end position="142"/>
    </location>
</feature>
<evidence type="ECO:0000256" key="5">
    <source>
        <dbReference type="ARBA" id="ARBA00023159"/>
    </source>
</evidence>
<sequence length="246" mass="28238">MGCKMCEKVKVTYKRGLWSPDEDQKLKDYILKHGHGCWTSVALRAGLHRNGKSCRLRWMNYLRPGLKRCAFTDEEESTVMKLHAIWGNKWSQIAMHLPGRTDNEVKNHWHTNLKKKLRKVENQKSEQVSNEHDSRNSVSESLLSQESTLTNSCHSMIEHANHQPRAYKLLFADWIPMFSGNGSLNLDGGAMSRSTSNSEVLSPELSQLDMADSIIDWKDSIIPGGLQPVEQIPDVNFHDLFDMLWY</sequence>
<dbReference type="PROSITE" id="PS50090">
    <property type="entry name" value="MYB_LIKE"/>
    <property type="match status" value="2"/>
</dbReference>
<comment type="subcellular location">
    <subcellularLocation>
        <location evidence="1">Nucleus</location>
    </subcellularLocation>
</comment>
<evidence type="ECO:0000256" key="6">
    <source>
        <dbReference type="ARBA" id="ARBA00023163"/>
    </source>
</evidence>
<dbReference type="Proteomes" id="UP000734854">
    <property type="component" value="Unassembled WGS sequence"/>
</dbReference>
<evidence type="ECO:0000313" key="12">
    <source>
        <dbReference type="Proteomes" id="UP000734854"/>
    </source>
</evidence>
<comment type="caution">
    <text evidence="11">The sequence shown here is derived from an EMBL/GenBank/DDBJ whole genome shotgun (WGS) entry which is preliminary data.</text>
</comment>
<keyword evidence="7" id="KW-0539">Nucleus</keyword>
<evidence type="ECO:0000256" key="3">
    <source>
        <dbReference type="ARBA" id="ARBA00023015"/>
    </source>
</evidence>
<accession>A0A8J5HZ98</accession>
<keyword evidence="2" id="KW-0677">Repeat</keyword>
<dbReference type="SMART" id="SM00717">
    <property type="entry name" value="SANT"/>
    <property type="match status" value="2"/>
</dbReference>
<evidence type="ECO:0000259" key="10">
    <source>
        <dbReference type="PROSITE" id="PS51294"/>
    </source>
</evidence>
<dbReference type="InterPro" id="IPR017930">
    <property type="entry name" value="Myb_dom"/>
</dbReference>
<proteinExistence type="predicted"/>
<dbReference type="EMBL" id="JACMSC010000001">
    <property type="protein sequence ID" value="KAG6536862.1"/>
    <property type="molecule type" value="Genomic_DNA"/>
</dbReference>